<reference evidence="2 3" key="1">
    <citation type="submission" date="2018-10" db="EMBL/GenBank/DDBJ databases">
        <title>Genomic Encyclopedia of Type Strains, Phase IV (KMG-IV): sequencing the most valuable type-strain genomes for metagenomic binning, comparative biology and taxonomic classification.</title>
        <authorList>
            <person name="Goeker M."/>
        </authorList>
    </citation>
    <scope>NUCLEOTIDE SEQUENCE [LARGE SCALE GENOMIC DNA]</scope>
    <source>
        <strain evidence="2 3">DSM 12769</strain>
    </source>
</reference>
<dbReference type="SUPFAM" id="SSF53474">
    <property type="entry name" value="alpha/beta-Hydrolases"/>
    <property type="match status" value="1"/>
</dbReference>
<sequence>MTAADSPGSQGPHPNQEALKAALRECAALQPVPVGETPRQVVRELPPATLYHYPSEPEGSAPTTGKRPLLVLYSLVNRPYLLDLSPQRSMIRSARDAGLPVYLLDWGRPEPADRFLGLDDYLNDTLHQAIVELSKRYQGQPVDLLGVCQGGTFALCYAALEPARVGRIATLATPVDFHTPEDTLSGLARDLQLDLAVETLGNIPADLLNLVFISLKPAELLSRRYLEQLPQLRARPDALREFLRMERWMYDSPDLGGQVFLEFVRAFYQDNALTRGRLRIGERPVDLSRLHHPVYNAYATRDHLVPAAAAAALARLLPAAVDYQEEAIPGGHLGVMLSRKARQGLHQRLWQWLAQPLPSPARR</sequence>
<evidence type="ECO:0000259" key="1">
    <source>
        <dbReference type="Pfam" id="PF00561"/>
    </source>
</evidence>
<keyword evidence="3" id="KW-1185">Reference proteome</keyword>
<accession>A0A498C5H5</accession>
<name>A0A498C5H5_9GAMM</name>
<dbReference type="EMBL" id="RCDA01000003">
    <property type="protein sequence ID" value="RLK48250.1"/>
    <property type="molecule type" value="Genomic_DNA"/>
</dbReference>
<proteinExistence type="predicted"/>
<dbReference type="Gene3D" id="3.40.50.1820">
    <property type="entry name" value="alpha/beta hydrolase"/>
    <property type="match status" value="1"/>
</dbReference>
<evidence type="ECO:0000313" key="3">
    <source>
        <dbReference type="Proteomes" id="UP000275461"/>
    </source>
</evidence>
<protein>
    <submittedName>
        <fullName evidence="2">Polyhydroxyalkanoate synthase</fullName>
    </submittedName>
</protein>
<dbReference type="PANTHER" id="PTHR36837:SF2">
    <property type="entry name" value="POLY(3-HYDROXYALKANOATE) POLYMERASE SUBUNIT PHAC"/>
    <property type="match status" value="1"/>
</dbReference>
<dbReference type="Proteomes" id="UP000275461">
    <property type="component" value="Unassembled WGS sequence"/>
</dbReference>
<dbReference type="InterPro" id="IPR051321">
    <property type="entry name" value="PHA/PHB_synthase"/>
</dbReference>
<dbReference type="AlphaFoldDB" id="A0A498C5H5"/>
<organism evidence="2 3">
    <name type="scientific">Alkalispirillum mobile</name>
    <dbReference type="NCBI Taxonomy" id="85925"/>
    <lineage>
        <taxon>Bacteria</taxon>
        <taxon>Pseudomonadati</taxon>
        <taxon>Pseudomonadota</taxon>
        <taxon>Gammaproteobacteria</taxon>
        <taxon>Chromatiales</taxon>
        <taxon>Ectothiorhodospiraceae</taxon>
        <taxon>Alkalispirillum</taxon>
    </lineage>
</organism>
<evidence type="ECO:0000313" key="2">
    <source>
        <dbReference type="EMBL" id="RLK48250.1"/>
    </source>
</evidence>
<dbReference type="InterPro" id="IPR029058">
    <property type="entry name" value="AB_hydrolase_fold"/>
</dbReference>
<dbReference type="Pfam" id="PF00561">
    <property type="entry name" value="Abhydrolase_1"/>
    <property type="match status" value="1"/>
</dbReference>
<feature type="domain" description="AB hydrolase-1" evidence="1">
    <location>
        <begin position="87"/>
        <end position="336"/>
    </location>
</feature>
<dbReference type="InterPro" id="IPR000073">
    <property type="entry name" value="AB_hydrolase_1"/>
</dbReference>
<dbReference type="PANTHER" id="PTHR36837">
    <property type="entry name" value="POLY(3-HYDROXYALKANOATE) POLYMERASE SUBUNIT PHAC"/>
    <property type="match status" value="1"/>
</dbReference>
<comment type="caution">
    <text evidence="2">The sequence shown here is derived from an EMBL/GenBank/DDBJ whole genome shotgun (WGS) entry which is preliminary data.</text>
</comment>
<gene>
    <name evidence="2" type="ORF">DFR31_2129</name>
</gene>